<keyword evidence="1" id="KW-0812">Transmembrane</keyword>
<feature type="transmembrane region" description="Helical" evidence="1">
    <location>
        <begin position="67"/>
        <end position="85"/>
    </location>
</feature>
<feature type="transmembrane region" description="Helical" evidence="1">
    <location>
        <begin position="144"/>
        <end position="160"/>
    </location>
</feature>
<evidence type="ECO:0000313" key="3">
    <source>
        <dbReference type="EMBL" id="QEC64518.1"/>
    </source>
</evidence>
<dbReference type="InterPro" id="IPR025749">
    <property type="entry name" value="Sphingomyelin_synth-like_dom"/>
</dbReference>
<dbReference type="AlphaFoldDB" id="A0A5B8V004"/>
<evidence type="ECO:0000259" key="2">
    <source>
        <dbReference type="Pfam" id="PF14360"/>
    </source>
</evidence>
<feature type="domain" description="Sphingomyelin synthase-like" evidence="2">
    <location>
        <begin position="143"/>
        <end position="202"/>
    </location>
</feature>
<reference evidence="3 4" key="1">
    <citation type="journal article" date="2017" name="Curr. Microbiol.">
        <title>Mucilaginibacter ginsenosidivorans sp. nov., Isolated from Soil of Ginseng Field.</title>
        <authorList>
            <person name="Kim M.M."/>
            <person name="Siddiqi M.Z."/>
            <person name="Im W.T."/>
        </authorList>
    </citation>
    <scope>NUCLEOTIDE SEQUENCE [LARGE SCALE GENOMIC DNA]</scope>
    <source>
        <strain evidence="3 4">Gsoil 3017</strain>
    </source>
</reference>
<dbReference type="RefSeq" id="WP_147033352.1">
    <property type="nucleotide sequence ID" value="NZ_CP042436.1"/>
</dbReference>
<evidence type="ECO:0000256" key="1">
    <source>
        <dbReference type="SAM" id="Phobius"/>
    </source>
</evidence>
<keyword evidence="1" id="KW-1133">Transmembrane helix</keyword>
<organism evidence="3 4">
    <name type="scientific">Mucilaginibacter ginsenosidivorans</name>
    <dbReference type="NCBI Taxonomy" id="398053"/>
    <lineage>
        <taxon>Bacteria</taxon>
        <taxon>Pseudomonadati</taxon>
        <taxon>Bacteroidota</taxon>
        <taxon>Sphingobacteriia</taxon>
        <taxon>Sphingobacteriales</taxon>
        <taxon>Sphingobacteriaceae</taxon>
        <taxon>Mucilaginibacter</taxon>
    </lineage>
</organism>
<feature type="transmembrane region" description="Helical" evidence="1">
    <location>
        <begin position="167"/>
        <end position="185"/>
    </location>
</feature>
<dbReference type="OrthoDB" id="792641at2"/>
<accession>A0A5B8V004</accession>
<protein>
    <recommendedName>
        <fullName evidence="2">Sphingomyelin synthase-like domain-containing protein</fullName>
    </recommendedName>
</protein>
<sequence length="210" mass="23806">MARTIAITLRNNWKQTWSSSLQRTQIIIGSILVIVISCMMPTFFNLIQKRTGPVLNDWVLAAVPPHNVSWAIFTVIWGVGFYSLWRAIEKPTIYITYLWTFIFVTMLRVLSISLIPLDPPKGLIVLTDPLTGVFYGQSNITKDLFFSGHTSILFMLVLCLEKKSDKILAGIATFIVACLLIVQHVHYTVDIIAAPIIIYPVYRFVKFLLG</sequence>
<feature type="transmembrane region" description="Helical" evidence="1">
    <location>
        <begin position="26"/>
        <end position="47"/>
    </location>
</feature>
<evidence type="ECO:0000313" key="4">
    <source>
        <dbReference type="Proteomes" id="UP000321479"/>
    </source>
</evidence>
<name>A0A5B8V004_9SPHI</name>
<keyword evidence="1" id="KW-0472">Membrane</keyword>
<gene>
    <name evidence="3" type="ORF">FRZ54_18725</name>
</gene>
<proteinExistence type="predicted"/>
<dbReference type="Proteomes" id="UP000321479">
    <property type="component" value="Chromosome"/>
</dbReference>
<dbReference type="KEGG" id="mgin:FRZ54_18725"/>
<keyword evidence="4" id="KW-1185">Reference proteome</keyword>
<feature type="transmembrane region" description="Helical" evidence="1">
    <location>
        <begin position="97"/>
        <end position="117"/>
    </location>
</feature>
<dbReference type="EMBL" id="CP042436">
    <property type="protein sequence ID" value="QEC64518.1"/>
    <property type="molecule type" value="Genomic_DNA"/>
</dbReference>
<dbReference type="Pfam" id="PF14360">
    <property type="entry name" value="PAP2_C"/>
    <property type="match status" value="1"/>
</dbReference>